<dbReference type="HOGENOM" id="CLU_019660_0_0_1"/>
<evidence type="ECO:0000313" key="3">
    <source>
        <dbReference type="Proteomes" id="UP000007431"/>
    </source>
</evidence>
<feature type="compositionally biased region" description="Acidic residues" evidence="1">
    <location>
        <begin position="599"/>
        <end position="609"/>
    </location>
</feature>
<proteinExistence type="predicted"/>
<protein>
    <submittedName>
        <fullName evidence="2">Uncharacterized protein</fullName>
    </submittedName>
</protein>
<dbReference type="OrthoDB" id="3056097at2759"/>
<sequence>MPSSAASRVAEAYELTYLIFKHVQCLAGNATLLSAALTNSSVGSVALDVLWETQQSLLPLFQVLYRRLEFEIEETDPPGIDHYEACGVTFELDDDQMIEHQVLTWNCDPRKISTEEFERFYNYARRIKVLDDTYPPRGQPTKEEEDHIHLSHKVVFKVFSAGDGVLLPSLHKLNIGPRIMALFYGQSFRLEQDADETSDDDGEDDIDRSDDDDGMDGADEEYDEEEDEEDEVVDNTTLEACYLSVYEKWYYKRLFARLCRIDKLRSLGLQIDNKLSMVRAIRGFTHLDELHLKFADYKQGNTTTDIVSWTADMDEQKNDTLAGRTLKDCDARDFSGLKTLHLSDAYDLDRVARALHNLSSHKLRLEALHVRSWRHSDGTKPTLDLYAAILDKCDKHALRKLTMVTKCWGNATLAPNELFRDLVAFPNITDMCLHVADRSTDVAGCVELFAQAWPRLESLVFLNKPYQDRAPIYTSVKHLACLADRCPRLSYVSLQAKLDALPPLGSTPKSRYLDRSVTLNIGEHSLEDLEGLSERHFDNLVEFLSSIFPYPTLKAVTYDVLQPITDDYPESALATFDDPFGEDRQTWIVPQAKRTDVVEANEPEADLGSEDAVKTKTKSKKRAPTSKKSTKTTATRPEAPATPRKQKQPVLQQPPTPKKPPVPRAPESHKKKLVADDSLEALNDNTVPTVIGTASASTAGTNKATAAEPTGKRKTKATIAATKAMDIDSAFQITSFHDAGGHRLRSKRSTPASTQEAPPAKRRRTAAAKPEASQPKGRSTKASKGRSRR</sequence>
<gene>
    <name evidence="2" type="ORF">SCHCODRAFT_113841</name>
</gene>
<dbReference type="Proteomes" id="UP000007431">
    <property type="component" value="Unassembled WGS sequence"/>
</dbReference>
<dbReference type="VEuPathDB" id="FungiDB:SCHCODRAFT_02753380"/>
<feature type="region of interest" description="Disordered" evidence="1">
    <location>
        <begin position="598"/>
        <end position="717"/>
    </location>
</feature>
<feature type="compositionally biased region" description="Low complexity" evidence="1">
    <location>
        <begin position="631"/>
        <end position="651"/>
    </location>
</feature>
<feature type="non-terminal residue" evidence="2">
    <location>
        <position position="789"/>
    </location>
</feature>
<dbReference type="InterPro" id="IPR032675">
    <property type="entry name" value="LRR_dom_sf"/>
</dbReference>
<dbReference type="GeneID" id="9593773"/>
<dbReference type="InParanoid" id="D8QIX4"/>
<name>D8QIX4_SCHCM</name>
<accession>D8QIX4</accession>
<keyword evidence="3" id="KW-1185">Reference proteome</keyword>
<feature type="compositionally biased region" description="Basic residues" evidence="1">
    <location>
        <begin position="778"/>
        <end position="789"/>
    </location>
</feature>
<dbReference type="AlphaFoldDB" id="D8QIX4"/>
<reference evidence="2 3" key="1">
    <citation type="journal article" date="2010" name="Nat. Biotechnol.">
        <title>Genome sequence of the model mushroom Schizophyllum commune.</title>
        <authorList>
            <person name="Ohm R.A."/>
            <person name="de Jong J.F."/>
            <person name="Lugones L.G."/>
            <person name="Aerts A."/>
            <person name="Kothe E."/>
            <person name="Stajich J.E."/>
            <person name="de Vries R.P."/>
            <person name="Record E."/>
            <person name="Levasseur A."/>
            <person name="Baker S.E."/>
            <person name="Bartholomew K.A."/>
            <person name="Coutinho P.M."/>
            <person name="Erdmann S."/>
            <person name="Fowler T.J."/>
            <person name="Gathman A.C."/>
            <person name="Lombard V."/>
            <person name="Henrissat B."/>
            <person name="Knabe N."/>
            <person name="Kuees U."/>
            <person name="Lilly W.W."/>
            <person name="Lindquist E."/>
            <person name="Lucas S."/>
            <person name="Magnuson J.K."/>
            <person name="Piumi F."/>
            <person name="Raudaskoski M."/>
            <person name="Salamov A."/>
            <person name="Schmutz J."/>
            <person name="Schwarze F.W.M.R."/>
            <person name="vanKuyk P.A."/>
            <person name="Horton J.S."/>
            <person name="Grigoriev I.V."/>
            <person name="Woesten H.A.B."/>
        </authorList>
    </citation>
    <scope>NUCLEOTIDE SEQUENCE [LARGE SCALE GENOMIC DNA]</scope>
    <source>
        <strain evidence="3">H4-8 / FGSC 9210</strain>
    </source>
</reference>
<feature type="compositionally biased region" description="Pro residues" evidence="1">
    <location>
        <begin position="652"/>
        <end position="664"/>
    </location>
</feature>
<dbReference type="KEGG" id="scm:SCHCO_02753380"/>
<feature type="compositionally biased region" description="Basic residues" evidence="1">
    <location>
        <begin position="615"/>
        <end position="630"/>
    </location>
</feature>
<evidence type="ECO:0000256" key="1">
    <source>
        <dbReference type="SAM" id="MobiDB-lite"/>
    </source>
</evidence>
<dbReference type="EMBL" id="GL377313">
    <property type="protein sequence ID" value="EFI92304.1"/>
    <property type="molecule type" value="Genomic_DNA"/>
</dbReference>
<dbReference type="Gene3D" id="3.80.10.10">
    <property type="entry name" value="Ribonuclease Inhibitor"/>
    <property type="match status" value="1"/>
</dbReference>
<dbReference type="RefSeq" id="XP_003027207.1">
    <property type="nucleotide sequence ID" value="XM_003027161.1"/>
</dbReference>
<organism evidence="3">
    <name type="scientific">Schizophyllum commune (strain H4-8 / FGSC 9210)</name>
    <name type="common">Split gill fungus</name>
    <dbReference type="NCBI Taxonomy" id="578458"/>
    <lineage>
        <taxon>Eukaryota</taxon>
        <taxon>Fungi</taxon>
        <taxon>Dikarya</taxon>
        <taxon>Basidiomycota</taxon>
        <taxon>Agaricomycotina</taxon>
        <taxon>Agaricomycetes</taxon>
        <taxon>Agaricomycetidae</taxon>
        <taxon>Agaricales</taxon>
        <taxon>Schizophyllaceae</taxon>
        <taxon>Schizophyllum</taxon>
    </lineage>
</organism>
<evidence type="ECO:0000313" key="2">
    <source>
        <dbReference type="EMBL" id="EFI92304.1"/>
    </source>
</evidence>
<feature type="region of interest" description="Disordered" evidence="1">
    <location>
        <begin position="193"/>
        <end position="233"/>
    </location>
</feature>
<feature type="compositionally biased region" description="Polar residues" evidence="1">
    <location>
        <begin position="683"/>
        <end position="704"/>
    </location>
</feature>
<feature type="region of interest" description="Disordered" evidence="1">
    <location>
        <begin position="738"/>
        <end position="789"/>
    </location>
</feature>